<dbReference type="InterPro" id="IPR027417">
    <property type="entry name" value="P-loop_NTPase"/>
</dbReference>
<dbReference type="AlphaFoldDB" id="A0A192H3M8"/>
<evidence type="ECO:0000256" key="1">
    <source>
        <dbReference type="ARBA" id="ARBA00009427"/>
    </source>
</evidence>
<dbReference type="SUPFAM" id="SSF52540">
    <property type="entry name" value="P-loop containing nucleoside triphosphate hydrolases"/>
    <property type="match status" value="1"/>
</dbReference>
<accession>A0A192H3M8</accession>
<evidence type="ECO:0000313" key="10">
    <source>
        <dbReference type="Proteomes" id="UP000078582"/>
    </source>
</evidence>
<keyword evidence="8" id="KW-0963">Cytoplasm</keyword>
<feature type="binding site" evidence="8">
    <location>
        <begin position="11"/>
        <end position="19"/>
    </location>
    <ligand>
        <name>ATP</name>
        <dbReference type="ChEBI" id="CHEBI:30616"/>
    </ligand>
</feature>
<organism evidence="9 10">
    <name type="scientific">Loigolactobacillus backii</name>
    <dbReference type="NCBI Taxonomy" id="375175"/>
    <lineage>
        <taxon>Bacteria</taxon>
        <taxon>Bacillati</taxon>
        <taxon>Bacillota</taxon>
        <taxon>Bacilli</taxon>
        <taxon>Lactobacillales</taxon>
        <taxon>Lactobacillaceae</taxon>
        <taxon>Loigolactobacillus</taxon>
    </lineage>
</organism>
<dbReference type="STRING" id="375175.AYR53_08895"/>
<dbReference type="RefSeq" id="WP_068224408.1">
    <property type="nucleotide sequence ID" value="NZ_CP014623.1"/>
</dbReference>
<comment type="similarity">
    <text evidence="1 8">Belongs to the cytidylate kinase family. Type 1 subfamily.</text>
</comment>
<dbReference type="InterPro" id="IPR003136">
    <property type="entry name" value="Cytidylate_kin"/>
</dbReference>
<evidence type="ECO:0000256" key="3">
    <source>
        <dbReference type="ARBA" id="ARBA00022741"/>
    </source>
</evidence>
<evidence type="ECO:0000256" key="2">
    <source>
        <dbReference type="ARBA" id="ARBA00022679"/>
    </source>
</evidence>
<dbReference type="OrthoDB" id="9807434at2"/>
<dbReference type="PANTHER" id="PTHR21299:SF2">
    <property type="entry name" value="CYTIDYLATE KINASE"/>
    <property type="match status" value="1"/>
</dbReference>
<name>A0A192H3M8_9LACO</name>
<dbReference type="EC" id="2.7.4.25" evidence="8"/>
<evidence type="ECO:0000313" key="9">
    <source>
        <dbReference type="EMBL" id="ANK62863.1"/>
    </source>
</evidence>
<dbReference type="GO" id="GO:0005829">
    <property type="term" value="C:cytosol"/>
    <property type="evidence" value="ECO:0007669"/>
    <property type="project" value="TreeGrafter"/>
</dbReference>
<evidence type="ECO:0000256" key="8">
    <source>
        <dbReference type="HAMAP-Rule" id="MF_00238"/>
    </source>
</evidence>
<dbReference type="GeneID" id="42982374"/>
<dbReference type="GO" id="GO:0036431">
    <property type="term" value="F:dCMP kinase activity"/>
    <property type="evidence" value="ECO:0007669"/>
    <property type="project" value="InterPro"/>
</dbReference>
<dbReference type="HAMAP" id="MF_00238">
    <property type="entry name" value="Cytidyl_kinase_type1"/>
    <property type="match status" value="1"/>
</dbReference>
<evidence type="ECO:0000256" key="4">
    <source>
        <dbReference type="ARBA" id="ARBA00022777"/>
    </source>
</evidence>
<evidence type="ECO:0000256" key="5">
    <source>
        <dbReference type="ARBA" id="ARBA00022840"/>
    </source>
</evidence>
<protein>
    <recommendedName>
        <fullName evidence="8">Cytidylate kinase</fullName>
        <shortName evidence="8">CK</shortName>
        <ecNumber evidence="8">2.7.4.25</ecNumber>
    </recommendedName>
    <alternativeName>
        <fullName evidence="8">Cytidine monophosphate kinase</fullName>
        <shortName evidence="8">CMP kinase</shortName>
    </alternativeName>
</protein>
<evidence type="ECO:0000256" key="7">
    <source>
        <dbReference type="ARBA" id="ARBA00048478"/>
    </source>
</evidence>
<keyword evidence="5 8" id="KW-0067">ATP-binding</keyword>
<dbReference type="InterPro" id="IPR011994">
    <property type="entry name" value="Cytidylate_kinase_dom"/>
</dbReference>
<dbReference type="NCBIfam" id="TIGR00017">
    <property type="entry name" value="cmk"/>
    <property type="match status" value="1"/>
</dbReference>
<keyword evidence="2 8" id="KW-0808">Transferase</keyword>
<dbReference type="PANTHER" id="PTHR21299">
    <property type="entry name" value="CYTIDYLATE KINASE/PANTOATE-BETA-ALANINE LIGASE"/>
    <property type="match status" value="1"/>
</dbReference>
<dbReference type="CDD" id="cd02020">
    <property type="entry name" value="CMPK"/>
    <property type="match status" value="1"/>
</dbReference>
<proteinExistence type="inferred from homology"/>
<evidence type="ECO:0000256" key="6">
    <source>
        <dbReference type="ARBA" id="ARBA00047615"/>
    </source>
</evidence>
<dbReference type="GO" id="GO:0006220">
    <property type="term" value="P:pyrimidine nucleotide metabolic process"/>
    <property type="evidence" value="ECO:0007669"/>
    <property type="project" value="UniProtKB-UniRule"/>
</dbReference>
<gene>
    <name evidence="8" type="primary">cmk</name>
    <name evidence="9" type="ORF">AYR53_08895</name>
</gene>
<dbReference type="GO" id="GO:0015949">
    <property type="term" value="P:nucleobase-containing small molecule interconversion"/>
    <property type="evidence" value="ECO:0007669"/>
    <property type="project" value="TreeGrafter"/>
</dbReference>
<dbReference type="Proteomes" id="UP000078582">
    <property type="component" value="Chromosome"/>
</dbReference>
<dbReference type="KEGG" id="lbt:AYR52_04490"/>
<dbReference type="EMBL" id="CP014873">
    <property type="protein sequence ID" value="ANK62863.1"/>
    <property type="molecule type" value="Genomic_DNA"/>
</dbReference>
<dbReference type="Gene3D" id="3.40.50.300">
    <property type="entry name" value="P-loop containing nucleotide triphosphate hydrolases"/>
    <property type="match status" value="1"/>
</dbReference>
<keyword evidence="10" id="KW-1185">Reference proteome</keyword>
<reference evidence="9 10" key="1">
    <citation type="submission" date="2016-03" db="EMBL/GenBank/DDBJ databases">
        <title>Pediococcus and Lactobacillus from brewery environment - whole genome sequencing and assembly.</title>
        <authorList>
            <person name="Behr J."/>
            <person name="Geissler A.J."/>
            <person name="Vogel R.F."/>
        </authorList>
    </citation>
    <scope>NUCLEOTIDE SEQUENCE [LARGE SCALE GENOMIC DNA]</scope>
    <source>
        <strain evidence="9 10">TMW 1.1989</strain>
    </source>
</reference>
<comment type="catalytic activity">
    <reaction evidence="7 8">
        <text>CMP + ATP = CDP + ADP</text>
        <dbReference type="Rhea" id="RHEA:11600"/>
        <dbReference type="ChEBI" id="CHEBI:30616"/>
        <dbReference type="ChEBI" id="CHEBI:58069"/>
        <dbReference type="ChEBI" id="CHEBI:60377"/>
        <dbReference type="ChEBI" id="CHEBI:456216"/>
        <dbReference type="EC" id="2.7.4.25"/>
    </reaction>
</comment>
<dbReference type="Pfam" id="PF02224">
    <property type="entry name" value="Cytidylate_kin"/>
    <property type="match status" value="1"/>
</dbReference>
<comment type="subcellular location">
    <subcellularLocation>
        <location evidence="8">Cytoplasm</location>
    </subcellularLocation>
</comment>
<sequence>MAVGLQIAIDGPASAGKSTVAKLVAKQLHYTYCDTGAMYRSITWAAMQHGLRLTDEVAVVALLDKSTIRFEPGEVEQRVFFNETEVTAAIRQPDVTNNVSTIAALGGVRQKLVQLQHQIAAVGNIVMDGRDIGTAVLPNAEVKIFLVASVSERATRRYKENLTKGINTPLAVLKQEIELRDKKDSTRKISPLVQAKDAVLVDTTSLNIDQVVARIIRIVQEKEKDHNK</sequence>
<keyword evidence="3 8" id="KW-0547">Nucleotide-binding</keyword>
<keyword evidence="4 8" id="KW-0418">Kinase</keyword>
<dbReference type="GO" id="GO:0005524">
    <property type="term" value="F:ATP binding"/>
    <property type="evidence" value="ECO:0007669"/>
    <property type="project" value="UniProtKB-UniRule"/>
</dbReference>
<comment type="catalytic activity">
    <reaction evidence="6 8">
        <text>dCMP + ATP = dCDP + ADP</text>
        <dbReference type="Rhea" id="RHEA:25094"/>
        <dbReference type="ChEBI" id="CHEBI:30616"/>
        <dbReference type="ChEBI" id="CHEBI:57566"/>
        <dbReference type="ChEBI" id="CHEBI:58593"/>
        <dbReference type="ChEBI" id="CHEBI:456216"/>
        <dbReference type="EC" id="2.7.4.25"/>
    </reaction>
</comment>